<dbReference type="HAMAP" id="MF_00094">
    <property type="entry name" value="Rel_fac_2"/>
    <property type="match status" value="1"/>
</dbReference>
<evidence type="ECO:0000256" key="2">
    <source>
        <dbReference type="ARBA" id="ARBA00022917"/>
    </source>
</evidence>
<evidence type="ECO:0000313" key="6">
    <source>
        <dbReference type="Proteomes" id="UP001187192"/>
    </source>
</evidence>
<evidence type="ECO:0000259" key="4">
    <source>
        <dbReference type="SMART" id="SM00937"/>
    </source>
</evidence>
<dbReference type="NCBIfam" id="TIGR00020">
    <property type="entry name" value="prfB"/>
    <property type="match status" value="1"/>
</dbReference>
<dbReference type="InterPro" id="IPR045853">
    <property type="entry name" value="Pep_chain_release_fac_I_sf"/>
</dbReference>
<protein>
    <recommendedName>
        <fullName evidence="4">Peptide chain release factor domain-containing protein</fullName>
    </recommendedName>
</protein>
<dbReference type="EMBL" id="BTGU01000017">
    <property type="protein sequence ID" value="GMN44019.1"/>
    <property type="molecule type" value="Genomic_DNA"/>
</dbReference>
<feature type="region of interest" description="Disordered" evidence="3">
    <location>
        <begin position="27"/>
        <end position="49"/>
    </location>
</feature>
<keyword evidence="6" id="KW-1185">Reference proteome</keyword>
<comment type="similarity">
    <text evidence="1">Belongs to the prokaryotic/mitochondrial release factor family.</text>
</comment>
<dbReference type="GO" id="GO:0005737">
    <property type="term" value="C:cytoplasm"/>
    <property type="evidence" value="ECO:0007669"/>
    <property type="project" value="InterPro"/>
</dbReference>
<dbReference type="Pfam" id="PF03462">
    <property type="entry name" value="PCRF"/>
    <property type="match status" value="1"/>
</dbReference>
<dbReference type="Gene3D" id="3.30.160.20">
    <property type="match status" value="1"/>
</dbReference>
<accession>A0AA88DI80</accession>
<dbReference type="FunFam" id="3.30.160.20:FF:000004">
    <property type="entry name" value="Peptide chain release factor 1"/>
    <property type="match status" value="1"/>
</dbReference>
<keyword evidence="2" id="KW-0648">Protein biosynthesis</keyword>
<dbReference type="InterPro" id="IPR004374">
    <property type="entry name" value="PrfB"/>
</dbReference>
<dbReference type="SMART" id="SM00937">
    <property type="entry name" value="PCRF"/>
    <property type="match status" value="1"/>
</dbReference>
<dbReference type="InterPro" id="IPR000352">
    <property type="entry name" value="Pep_chain_release_fac_I"/>
</dbReference>
<evidence type="ECO:0000256" key="1">
    <source>
        <dbReference type="ARBA" id="ARBA00010835"/>
    </source>
</evidence>
<reference evidence="5" key="1">
    <citation type="submission" date="2023-07" db="EMBL/GenBank/DDBJ databases">
        <title>draft genome sequence of fig (Ficus carica).</title>
        <authorList>
            <person name="Takahashi T."/>
            <person name="Nishimura K."/>
        </authorList>
    </citation>
    <scope>NUCLEOTIDE SEQUENCE</scope>
</reference>
<gene>
    <name evidence="5" type="ORF">TIFTF001_013211</name>
</gene>
<evidence type="ECO:0000313" key="5">
    <source>
        <dbReference type="EMBL" id="GMN44019.1"/>
    </source>
</evidence>
<dbReference type="Proteomes" id="UP001187192">
    <property type="component" value="Unassembled WGS sequence"/>
</dbReference>
<proteinExistence type="inferred from homology"/>
<comment type="caution">
    <text evidence="5">The sequence shown here is derived from an EMBL/GenBank/DDBJ whole genome shotgun (WGS) entry which is preliminary data.</text>
</comment>
<dbReference type="Gene3D" id="1.20.58.410">
    <property type="entry name" value="Release factor"/>
    <property type="match status" value="1"/>
</dbReference>
<dbReference type="GO" id="GO:0016149">
    <property type="term" value="F:translation release factor activity, codon specific"/>
    <property type="evidence" value="ECO:0007669"/>
    <property type="project" value="InterPro"/>
</dbReference>
<dbReference type="AlphaFoldDB" id="A0AA88DI80"/>
<organism evidence="5 6">
    <name type="scientific">Ficus carica</name>
    <name type="common">Common fig</name>
    <dbReference type="NCBI Taxonomy" id="3494"/>
    <lineage>
        <taxon>Eukaryota</taxon>
        <taxon>Viridiplantae</taxon>
        <taxon>Streptophyta</taxon>
        <taxon>Embryophyta</taxon>
        <taxon>Tracheophyta</taxon>
        <taxon>Spermatophyta</taxon>
        <taxon>Magnoliopsida</taxon>
        <taxon>eudicotyledons</taxon>
        <taxon>Gunneridae</taxon>
        <taxon>Pentapetalae</taxon>
        <taxon>rosids</taxon>
        <taxon>fabids</taxon>
        <taxon>Rosales</taxon>
        <taxon>Moraceae</taxon>
        <taxon>Ficeae</taxon>
        <taxon>Ficus</taxon>
    </lineage>
</organism>
<feature type="compositionally biased region" description="Low complexity" evidence="3">
    <location>
        <begin position="29"/>
        <end position="39"/>
    </location>
</feature>
<dbReference type="InterPro" id="IPR005139">
    <property type="entry name" value="PCRF"/>
</dbReference>
<dbReference type="PANTHER" id="PTHR43116:SF3">
    <property type="entry name" value="CLASS I PEPTIDE CHAIN RELEASE FACTOR"/>
    <property type="match status" value="1"/>
</dbReference>
<evidence type="ECO:0000256" key="3">
    <source>
        <dbReference type="SAM" id="MobiDB-lite"/>
    </source>
</evidence>
<feature type="domain" description="Peptide chain release factor" evidence="4">
    <location>
        <begin position="204"/>
        <end position="314"/>
    </location>
</feature>
<dbReference type="Pfam" id="PF00472">
    <property type="entry name" value="RF-1"/>
    <property type="match status" value="1"/>
</dbReference>
<name>A0AA88DI80_FICCA</name>
<dbReference type="SUPFAM" id="SSF75620">
    <property type="entry name" value="Release factor"/>
    <property type="match status" value="1"/>
</dbReference>
<dbReference type="Gene3D" id="3.30.70.1660">
    <property type="match status" value="1"/>
</dbReference>
<sequence>MASSLLRKRTRRNNLWFLHPRTLTQHLLPSSPESQSQSQKFPLFQNPPNSIQNHDFSDSAFSKFLLKSSKHVASSTANVSGRRFDSQRRRFFGSQTAAEPSTSDGLTVERIVANGWTILDESENDWKSHAAAVAQSIHLIKKRMKWKKLLVLLDMLTMELNKPDLWNDPVHAGKVSREHGSLMGKMKGVNAFERELLEHIDMIKLAREENDAELESESLKALLQMRRISKEKELEAMLSGENDPCSCYIEVQAGAGGTESMDWASMVMEMYKLWGQHRHYKITVVDEMPGEIAGIKRATIKVDGEYAYGYAKAEVGVHRLVRISPFDSNKRRHTSFAAVAVIPILGEGYTHVQINESDLRIERFRSGGAGGQHANTTDSAVRIVHIPTGITATCQNERSQHQNKASAMAVLQSRLDQREMARQVQMNAQHTQSLTDITWGNQIRSYVLHPYRMVKDLRTNYEVSDTDSVLEGDLDGFIMSYLSASLDKDEDDR</sequence>
<dbReference type="PANTHER" id="PTHR43116">
    <property type="entry name" value="PEPTIDE CHAIN RELEASE FACTOR 2"/>
    <property type="match status" value="1"/>
</dbReference>